<keyword evidence="2" id="KW-1185">Reference proteome</keyword>
<protein>
    <submittedName>
        <fullName evidence="1">Uncharacterized protein</fullName>
    </submittedName>
</protein>
<dbReference type="AlphaFoldDB" id="A0A1A9UZ70"/>
<dbReference type="EnsemblMetazoa" id="GAUT020506-RA">
    <property type="protein sequence ID" value="GAUT020506-PA"/>
    <property type="gene ID" value="GAUT020506"/>
</dbReference>
<dbReference type="Proteomes" id="UP000078200">
    <property type="component" value="Unassembled WGS sequence"/>
</dbReference>
<name>A0A1A9UZ70_GLOAU</name>
<organism evidence="1 2">
    <name type="scientific">Glossina austeni</name>
    <name type="common">Savannah tsetse fly</name>
    <dbReference type="NCBI Taxonomy" id="7395"/>
    <lineage>
        <taxon>Eukaryota</taxon>
        <taxon>Metazoa</taxon>
        <taxon>Ecdysozoa</taxon>
        <taxon>Arthropoda</taxon>
        <taxon>Hexapoda</taxon>
        <taxon>Insecta</taxon>
        <taxon>Pterygota</taxon>
        <taxon>Neoptera</taxon>
        <taxon>Endopterygota</taxon>
        <taxon>Diptera</taxon>
        <taxon>Brachycera</taxon>
        <taxon>Muscomorpha</taxon>
        <taxon>Hippoboscoidea</taxon>
        <taxon>Glossinidae</taxon>
        <taxon>Glossina</taxon>
    </lineage>
</organism>
<evidence type="ECO:0000313" key="1">
    <source>
        <dbReference type="EnsemblMetazoa" id="GAUT020506-PA"/>
    </source>
</evidence>
<proteinExistence type="predicted"/>
<dbReference type="VEuPathDB" id="VectorBase:GAUT020506"/>
<evidence type="ECO:0000313" key="2">
    <source>
        <dbReference type="Proteomes" id="UP000078200"/>
    </source>
</evidence>
<reference evidence="1" key="1">
    <citation type="submission" date="2020-05" db="UniProtKB">
        <authorList>
            <consortium name="EnsemblMetazoa"/>
        </authorList>
    </citation>
    <scope>IDENTIFICATION</scope>
    <source>
        <strain evidence="1">TTRI</strain>
    </source>
</reference>
<sequence length="176" mass="20341">MNQHTSTVPLHNVGSFTSSILWSHCRNEFKSLSHDVISSSPAHCRGNNGDYSPNIQNIWPFSSSLPDDVASAEFSHINSERYRSFLSGLQFQSFTPQQHQSLLNQQQRPTSLQHYSPQQQEISKCVNFTLKVITFYKSASAIRDWHKFVPNYQKVIIGIWRPIRAMRIRQETDEQC</sequence>
<accession>A0A1A9UZ70</accession>